<keyword evidence="3 7" id="KW-0812">Transmembrane</keyword>
<accession>A0A8H7VT63</accession>
<keyword evidence="5 7" id="KW-1133">Transmembrane helix</keyword>
<dbReference type="GO" id="GO:0006950">
    <property type="term" value="P:response to stress"/>
    <property type="evidence" value="ECO:0007669"/>
    <property type="project" value="UniProtKB-ARBA"/>
</dbReference>
<sequence length="264" mass="29942">MPPQTPPRPRNELIEWYQSIPPITKAVFTLSIATTVAPALGLVSPYHLILNWTAISKLQLWRLITSFFLNKLDLGFAMNLYFSYRQSVQLENEVFAGRTADYLYFLLLTSIMQLAAARYLDLLVLSDGLIMTLTYLWSQHYRDVPMSFMFGIRFKARYLPWVLVGYNYLTPGGNVVGSLVGIAAAHIYYYLTTTYPSQGGRRYLSTPAFLQRLFPPTTARGGFTAGGAFQMWPGNQQQQQQQQQAQRTNVFGGHSWGRGQRLGS</sequence>
<comment type="subcellular location">
    <subcellularLocation>
        <location evidence="1 7">Endoplasmic reticulum membrane</location>
        <topology evidence="1 7">Multi-pass membrane protein</topology>
    </subcellularLocation>
</comment>
<evidence type="ECO:0000256" key="3">
    <source>
        <dbReference type="ARBA" id="ARBA00022692"/>
    </source>
</evidence>
<evidence type="ECO:0000313" key="9">
    <source>
        <dbReference type="Proteomes" id="UP000646827"/>
    </source>
</evidence>
<dbReference type="Proteomes" id="UP000646827">
    <property type="component" value="Unassembled WGS sequence"/>
</dbReference>
<comment type="caution">
    <text evidence="8">The sequence shown here is derived from an EMBL/GenBank/DDBJ whole genome shotgun (WGS) entry which is preliminary data.</text>
</comment>
<proteinExistence type="inferred from homology"/>
<comment type="function">
    <text evidence="7">May be involved in the degradation of misfolded endoplasmic reticulum (ER) luminal proteins.</text>
</comment>
<dbReference type="GO" id="GO:0005789">
    <property type="term" value="C:endoplasmic reticulum membrane"/>
    <property type="evidence" value="ECO:0007669"/>
    <property type="project" value="UniProtKB-SubCell"/>
</dbReference>
<evidence type="ECO:0000256" key="4">
    <source>
        <dbReference type="ARBA" id="ARBA00022824"/>
    </source>
</evidence>
<keyword evidence="4 7" id="KW-0256">Endoplasmic reticulum</keyword>
<dbReference type="Gene3D" id="1.20.1540.10">
    <property type="entry name" value="Rhomboid-like"/>
    <property type="match status" value="1"/>
</dbReference>
<dbReference type="EMBL" id="JAEPRB010000004">
    <property type="protein sequence ID" value="KAG2227858.1"/>
    <property type="molecule type" value="Genomic_DNA"/>
</dbReference>
<evidence type="ECO:0000256" key="6">
    <source>
        <dbReference type="ARBA" id="ARBA00023136"/>
    </source>
</evidence>
<dbReference type="PANTHER" id="PTHR11009">
    <property type="entry name" value="DER1-LIKE PROTEIN, DERLIN"/>
    <property type="match status" value="1"/>
</dbReference>
<feature type="transmembrane region" description="Helical" evidence="7">
    <location>
        <begin position="102"/>
        <end position="125"/>
    </location>
</feature>
<keyword evidence="9" id="KW-1185">Reference proteome</keyword>
<protein>
    <recommendedName>
        <fullName evidence="7">Derlin</fullName>
    </recommendedName>
</protein>
<dbReference type="InterPro" id="IPR007599">
    <property type="entry name" value="DER1"/>
</dbReference>
<dbReference type="InterPro" id="IPR035952">
    <property type="entry name" value="Rhomboid-like_sf"/>
</dbReference>
<evidence type="ECO:0000256" key="7">
    <source>
        <dbReference type="RuleBase" id="RU363059"/>
    </source>
</evidence>
<feature type="transmembrane region" description="Helical" evidence="7">
    <location>
        <begin position="175"/>
        <end position="192"/>
    </location>
</feature>
<organism evidence="8 9">
    <name type="scientific">Circinella minor</name>
    <dbReference type="NCBI Taxonomy" id="1195481"/>
    <lineage>
        <taxon>Eukaryota</taxon>
        <taxon>Fungi</taxon>
        <taxon>Fungi incertae sedis</taxon>
        <taxon>Mucoromycota</taxon>
        <taxon>Mucoromycotina</taxon>
        <taxon>Mucoromycetes</taxon>
        <taxon>Mucorales</taxon>
        <taxon>Lichtheimiaceae</taxon>
        <taxon>Circinella</taxon>
    </lineage>
</organism>
<reference evidence="8 9" key="1">
    <citation type="submission" date="2020-12" db="EMBL/GenBank/DDBJ databases">
        <title>Metabolic potential, ecology and presence of endohyphal bacteria is reflected in genomic diversity of Mucoromycotina.</title>
        <authorList>
            <person name="Muszewska A."/>
            <person name="Okrasinska A."/>
            <person name="Steczkiewicz K."/>
            <person name="Drgas O."/>
            <person name="Orlowska M."/>
            <person name="Perlinska-Lenart U."/>
            <person name="Aleksandrzak-Piekarczyk T."/>
            <person name="Szatraj K."/>
            <person name="Zielenkiewicz U."/>
            <person name="Pilsyk S."/>
            <person name="Malc E."/>
            <person name="Mieczkowski P."/>
            <person name="Kruszewska J.S."/>
            <person name="Biernat P."/>
            <person name="Pawlowska J."/>
        </authorList>
    </citation>
    <scope>NUCLEOTIDE SEQUENCE [LARGE SCALE GENOMIC DNA]</scope>
    <source>
        <strain evidence="8 9">CBS 142.35</strain>
    </source>
</reference>
<comment type="similarity">
    <text evidence="2 7">Belongs to the derlin family.</text>
</comment>
<evidence type="ECO:0000256" key="1">
    <source>
        <dbReference type="ARBA" id="ARBA00004477"/>
    </source>
</evidence>
<evidence type="ECO:0000256" key="5">
    <source>
        <dbReference type="ARBA" id="ARBA00022989"/>
    </source>
</evidence>
<dbReference type="Pfam" id="PF04511">
    <property type="entry name" value="DER1"/>
    <property type="match status" value="1"/>
</dbReference>
<keyword evidence="6 7" id="KW-0472">Membrane</keyword>
<feature type="transmembrane region" description="Helical" evidence="7">
    <location>
        <begin position="26"/>
        <end position="48"/>
    </location>
</feature>
<gene>
    <name evidence="8" type="ORF">INT45_002096</name>
</gene>
<evidence type="ECO:0000313" key="8">
    <source>
        <dbReference type="EMBL" id="KAG2227858.1"/>
    </source>
</evidence>
<name>A0A8H7VT63_9FUNG</name>
<feature type="transmembrane region" description="Helical" evidence="7">
    <location>
        <begin position="60"/>
        <end position="82"/>
    </location>
</feature>
<dbReference type="SUPFAM" id="SSF144091">
    <property type="entry name" value="Rhomboid-like"/>
    <property type="match status" value="1"/>
</dbReference>
<dbReference type="AlphaFoldDB" id="A0A8H7VT63"/>
<dbReference type="OrthoDB" id="1716531at2759"/>
<evidence type="ECO:0000256" key="2">
    <source>
        <dbReference type="ARBA" id="ARBA00008917"/>
    </source>
</evidence>